<dbReference type="PANTHER" id="PTHR30121:SF6">
    <property type="entry name" value="SLR6007 PROTEIN"/>
    <property type="match status" value="1"/>
</dbReference>
<protein>
    <submittedName>
        <fullName evidence="2">AAA-like domain protein</fullName>
    </submittedName>
</protein>
<evidence type="ECO:0000259" key="1">
    <source>
        <dbReference type="Pfam" id="PF05872"/>
    </source>
</evidence>
<dbReference type="RefSeq" id="WP_275425469.1">
    <property type="nucleotide sequence ID" value="NZ_LK391969.1"/>
</dbReference>
<proteinExistence type="predicted"/>
<gene>
    <name evidence="2" type="ORF">BN1049_01624</name>
</gene>
<dbReference type="InterPro" id="IPR033186">
    <property type="entry name" value="HerA_C"/>
</dbReference>
<accession>A0A078MIJ7</accession>
<organism evidence="2">
    <name type="scientific">Pseudomonas saudimassiliensis</name>
    <dbReference type="NCBI Taxonomy" id="1461581"/>
    <lineage>
        <taxon>Bacteria</taxon>
        <taxon>Pseudomonadati</taxon>
        <taxon>Pseudomonadota</taxon>
        <taxon>Gammaproteobacteria</taxon>
        <taxon>Pseudomonadales</taxon>
        <taxon>Pseudomonadaceae</taxon>
        <taxon>Pseudomonas</taxon>
    </lineage>
</organism>
<dbReference type="InterPro" id="IPR051162">
    <property type="entry name" value="T4SS_component"/>
</dbReference>
<dbReference type="InterPro" id="IPR027417">
    <property type="entry name" value="P-loop_NTPase"/>
</dbReference>
<dbReference type="PATRIC" id="fig|1461581.3.peg.1602"/>
<dbReference type="PANTHER" id="PTHR30121">
    <property type="entry name" value="UNCHARACTERIZED PROTEIN YJGR-RELATED"/>
    <property type="match status" value="1"/>
</dbReference>
<feature type="domain" description="Helicase HerA-like C-terminal" evidence="1">
    <location>
        <begin position="14"/>
        <end position="493"/>
    </location>
</feature>
<dbReference type="SUPFAM" id="SSF52540">
    <property type="entry name" value="P-loop containing nucleoside triphosphate hydrolases"/>
    <property type="match status" value="1"/>
</dbReference>
<dbReference type="EMBL" id="LM997413">
    <property type="protein sequence ID" value="CEA04571.1"/>
    <property type="molecule type" value="Genomic_DNA"/>
</dbReference>
<reference evidence="2" key="1">
    <citation type="submission" date="2014-07" db="EMBL/GenBank/DDBJ databases">
        <authorList>
            <person name="Urmite Genomes Urmite Genomes"/>
        </authorList>
    </citation>
    <scope>NUCLEOTIDE SEQUENCE</scope>
    <source>
        <strain evidence="2">12M76_air</strain>
    </source>
</reference>
<name>A0A078MIJ7_9PSED</name>
<dbReference type="AlphaFoldDB" id="A0A078MIJ7"/>
<evidence type="ECO:0000313" key="2">
    <source>
        <dbReference type="EMBL" id="CEA04571.1"/>
    </source>
</evidence>
<dbReference type="Pfam" id="PF05872">
    <property type="entry name" value="HerA_C"/>
    <property type="match status" value="1"/>
</dbReference>
<dbReference type="EMBL" id="LK391969">
    <property type="protein sequence ID" value="CEF26691.1"/>
    <property type="molecule type" value="Genomic_DNA"/>
</dbReference>
<sequence>MTNPTVPPLLLGASSEHPVAIEPRMANRHGLVAGATGTGKTITLQVMAQAFSELGVPVLVPDIKGDFSGIAQPGVISDQLQQRAIRAGIEDLQPTGAPTVFWDVYGEHGHPLRLTVADFGPVMLARLLNLNETQTGVLQVLFKVADDHGWLLLDLKDLRAMLGFINDNRSEIGPVYGNVAPASIGAIQRALLSLDNLGGEQLFGEPAITLEDLMQTNQQGQGVVNILHAARLYRDSPLAYSSILLWLLSELFEQLPEVGDADKPRFVLFFDEAHLLFKDTPKTLVDRIEQVVRLIRSKGVGVYFITQSPLDVPEAILGQLGNRVQHALRAFTPKDQQAVRTAAQTFRSNPVLDTEAAITELGVGEALVSVLDSKGVPTPVQRVLIRPPASQMGPITDQERSTLVQRSVLSGVFDQALDRESAYEVLQAQAERALSDETVVTRRQSEARERRRPAAERSVVADMVRQAGRSAMRAFGTQLGRQIMRGLLGSLKGR</sequence>
<dbReference type="Gene3D" id="3.40.50.300">
    <property type="entry name" value="P-loop containing nucleotide triphosphate hydrolases"/>
    <property type="match status" value="2"/>
</dbReference>